<dbReference type="EMBL" id="QGGO01000014">
    <property type="protein sequence ID" value="PWK25216.1"/>
    <property type="molecule type" value="Genomic_DNA"/>
</dbReference>
<name>A0A316E560_9BACT</name>
<comment type="caution">
    <text evidence="2">The sequence shown here is derived from an EMBL/GenBank/DDBJ whole genome shotgun (WGS) entry which is preliminary data.</text>
</comment>
<evidence type="ECO:0000313" key="3">
    <source>
        <dbReference type="Proteomes" id="UP000245489"/>
    </source>
</evidence>
<keyword evidence="3" id="KW-1185">Reference proteome</keyword>
<dbReference type="OrthoDB" id="270162at2"/>
<dbReference type="Pfam" id="PF06912">
    <property type="entry name" value="DUF1275"/>
    <property type="match status" value="1"/>
</dbReference>
<keyword evidence="1" id="KW-0812">Transmembrane</keyword>
<dbReference type="Proteomes" id="UP000245489">
    <property type="component" value="Unassembled WGS sequence"/>
</dbReference>
<feature type="transmembrane region" description="Helical" evidence="1">
    <location>
        <begin position="135"/>
        <end position="155"/>
    </location>
</feature>
<keyword evidence="1" id="KW-0472">Membrane</keyword>
<proteinExistence type="predicted"/>
<evidence type="ECO:0000256" key="1">
    <source>
        <dbReference type="SAM" id="Phobius"/>
    </source>
</evidence>
<dbReference type="RefSeq" id="WP_109743559.1">
    <property type="nucleotide sequence ID" value="NZ_QGGO01000014.1"/>
</dbReference>
<accession>A0A316E560</accession>
<protein>
    <submittedName>
        <fullName evidence="2">Uncharacterized protein DUF1275</fullName>
    </submittedName>
</protein>
<reference evidence="2 3" key="1">
    <citation type="submission" date="2018-05" db="EMBL/GenBank/DDBJ databases">
        <title>Genomic Encyclopedia of Archaeal and Bacterial Type Strains, Phase II (KMG-II): from individual species to whole genera.</title>
        <authorList>
            <person name="Goeker M."/>
        </authorList>
    </citation>
    <scope>NUCLEOTIDE SEQUENCE [LARGE SCALE GENOMIC DNA]</scope>
    <source>
        <strain evidence="2 3">DSM 22214</strain>
    </source>
</reference>
<dbReference type="AlphaFoldDB" id="A0A316E560"/>
<feature type="transmembrane region" description="Helical" evidence="1">
    <location>
        <begin position="167"/>
        <end position="186"/>
    </location>
</feature>
<sequence length="212" mass="23472">MTAKQTYISALCFSFIPGIINILGLKLFGVVLTNVTGHYSGLVQQIGVEIWHDSFRILGYIVTYWLGSVFASTCFILGNRREKSIIKAIPTLINLGLMLFTIFTGTLPITLFFLATSIQNSFGANHSKNEIRPSQITGVVMASGLDFAKYFFSDATKAIKKTIRSSFITKTLNILGFVLGGITAFYFTSISILWIPVIFYSVVSILIIKQKL</sequence>
<gene>
    <name evidence="2" type="ORF">LV89_02842</name>
</gene>
<feature type="transmembrane region" description="Helical" evidence="1">
    <location>
        <begin position="57"/>
        <end position="79"/>
    </location>
</feature>
<feature type="transmembrane region" description="Helical" evidence="1">
    <location>
        <begin position="91"/>
        <end position="115"/>
    </location>
</feature>
<feature type="transmembrane region" description="Helical" evidence="1">
    <location>
        <begin position="7"/>
        <end position="32"/>
    </location>
</feature>
<dbReference type="InterPro" id="IPR010699">
    <property type="entry name" value="DUF1275"/>
</dbReference>
<keyword evidence="1" id="KW-1133">Transmembrane helix</keyword>
<organism evidence="2 3">
    <name type="scientific">Arcicella aurantiaca</name>
    <dbReference type="NCBI Taxonomy" id="591202"/>
    <lineage>
        <taxon>Bacteria</taxon>
        <taxon>Pseudomonadati</taxon>
        <taxon>Bacteroidota</taxon>
        <taxon>Cytophagia</taxon>
        <taxon>Cytophagales</taxon>
        <taxon>Flectobacillaceae</taxon>
        <taxon>Arcicella</taxon>
    </lineage>
</organism>
<evidence type="ECO:0000313" key="2">
    <source>
        <dbReference type="EMBL" id="PWK25216.1"/>
    </source>
</evidence>